<dbReference type="CDD" id="cd01949">
    <property type="entry name" value="GGDEF"/>
    <property type="match status" value="1"/>
</dbReference>
<dbReference type="PANTHER" id="PTHR45138">
    <property type="entry name" value="REGULATORY COMPONENTS OF SENSORY TRANSDUCTION SYSTEM"/>
    <property type="match status" value="1"/>
</dbReference>
<feature type="domain" description="GGDEF" evidence="1">
    <location>
        <begin position="487"/>
        <end position="615"/>
    </location>
</feature>
<dbReference type="Pfam" id="PF00990">
    <property type="entry name" value="GGDEF"/>
    <property type="match status" value="1"/>
</dbReference>
<dbReference type="GO" id="GO:1902201">
    <property type="term" value="P:negative regulation of bacterial-type flagellum-dependent cell motility"/>
    <property type="evidence" value="ECO:0007669"/>
    <property type="project" value="TreeGrafter"/>
</dbReference>
<dbReference type="OrthoDB" id="9759607at2"/>
<dbReference type="PANTHER" id="PTHR45138:SF9">
    <property type="entry name" value="DIGUANYLATE CYCLASE DGCM-RELATED"/>
    <property type="match status" value="1"/>
</dbReference>
<dbReference type="GO" id="GO:0005886">
    <property type="term" value="C:plasma membrane"/>
    <property type="evidence" value="ECO:0007669"/>
    <property type="project" value="TreeGrafter"/>
</dbReference>
<dbReference type="InterPro" id="IPR050469">
    <property type="entry name" value="Diguanylate_Cyclase"/>
</dbReference>
<dbReference type="SUPFAM" id="SSF55781">
    <property type="entry name" value="GAF domain-like"/>
    <property type="match status" value="2"/>
</dbReference>
<dbReference type="SMART" id="SM00267">
    <property type="entry name" value="GGDEF"/>
    <property type="match status" value="1"/>
</dbReference>
<dbReference type="GO" id="GO:0043709">
    <property type="term" value="P:cell adhesion involved in single-species biofilm formation"/>
    <property type="evidence" value="ECO:0007669"/>
    <property type="project" value="TreeGrafter"/>
</dbReference>
<reference evidence="2 3" key="1">
    <citation type="submission" date="2018-10" db="EMBL/GenBank/DDBJ databases">
        <title>Falsibacillus sp. genome draft.</title>
        <authorList>
            <person name="Shi S."/>
        </authorList>
    </citation>
    <scope>NUCLEOTIDE SEQUENCE [LARGE SCALE GENOMIC DNA]</scope>
    <source>
        <strain evidence="2 3">GY 10110</strain>
    </source>
</reference>
<dbReference type="AlphaFoldDB" id="A0A3L7K7N4"/>
<dbReference type="EMBL" id="RCVZ01000001">
    <property type="protein sequence ID" value="RLQ98309.1"/>
    <property type="molecule type" value="Genomic_DNA"/>
</dbReference>
<dbReference type="InterPro" id="IPR000160">
    <property type="entry name" value="GGDEF_dom"/>
</dbReference>
<proteinExistence type="predicted"/>
<dbReference type="SUPFAM" id="SSF55073">
    <property type="entry name" value="Nucleotide cyclase"/>
    <property type="match status" value="1"/>
</dbReference>
<accession>A0A3L7K7N4</accession>
<keyword evidence="3" id="KW-1185">Reference proteome</keyword>
<protein>
    <submittedName>
        <fullName evidence="2">Diguanylate cyclase</fullName>
    </submittedName>
</protein>
<dbReference type="InterPro" id="IPR043128">
    <property type="entry name" value="Rev_trsase/Diguanyl_cyclase"/>
</dbReference>
<sequence length="621" mass="71683">MEFKSQLYDLLDCVDERNDAWKIIGKWLELLGKSYGFKRLAFYLIDPVEEDSLILKKVFNVEGELPVRFRLSADLWSESSQNGNDFVCTEDFPCGHSIKTMFNSAFLLKNINDQNAIVFLKSAKEFQVNQEKYRRMISESQRFLDRLFSHFQIMNKERQYKELFRVTEKFHSTMDIDSVLSEIIHTLKRVFPAYEYYLMLSNDDERKVDLPIKDLEYDSENAVAMQSYVNGSVQIEDSCKERRTILYAPLRGKQGVYGVLQVLAPSSLIFPDGQVEFITLLANTAGSALENAKLYQQSKRLISDLQLINDTSHKLNSSLRLTDTIEFLKNQIERYFRTSEIGFIMLGVNEQVKTMDGSSGFFLTAAGEKYIEFVRKKIQKEKDSLFIGDLNNSDDDVEYEYCSLMAIPMVHSNVMIGFCIVLHHSPYAFTFEMYKLFQSLIHHSTLALSNSMLREELERMVITDYLTQLYARNYLDSAIENSMEHEHEGTFILVDIDNFKKINDTYGHQTGDSVIIQVAKLIQQNIRSTDVGARWGGEELAIYLPGASLKVGYSVADRLVKTVQKRTKPSVTVSCGVSYWNKEKTDQVEQLIKRADRALYIAKNNGKNKVVIHERDYRMLV</sequence>
<dbReference type="PROSITE" id="PS50887">
    <property type="entry name" value="GGDEF"/>
    <property type="match status" value="1"/>
</dbReference>
<name>A0A3L7K7N4_9BACI</name>
<evidence type="ECO:0000259" key="1">
    <source>
        <dbReference type="PROSITE" id="PS50887"/>
    </source>
</evidence>
<dbReference type="InterPro" id="IPR029787">
    <property type="entry name" value="Nucleotide_cyclase"/>
</dbReference>
<dbReference type="Proteomes" id="UP000276770">
    <property type="component" value="Unassembled WGS sequence"/>
</dbReference>
<dbReference type="Gene3D" id="3.30.450.40">
    <property type="match status" value="2"/>
</dbReference>
<dbReference type="NCBIfam" id="TIGR00254">
    <property type="entry name" value="GGDEF"/>
    <property type="match status" value="1"/>
</dbReference>
<gene>
    <name evidence="2" type="ORF">D9X91_00570</name>
</gene>
<comment type="caution">
    <text evidence="2">The sequence shown here is derived from an EMBL/GenBank/DDBJ whole genome shotgun (WGS) entry which is preliminary data.</text>
</comment>
<organism evidence="2 3">
    <name type="scientific">Falsibacillus albus</name>
    <dbReference type="NCBI Taxonomy" id="2478915"/>
    <lineage>
        <taxon>Bacteria</taxon>
        <taxon>Bacillati</taxon>
        <taxon>Bacillota</taxon>
        <taxon>Bacilli</taxon>
        <taxon>Bacillales</taxon>
        <taxon>Bacillaceae</taxon>
        <taxon>Falsibacillus</taxon>
    </lineage>
</organism>
<evidence type="ECO:0000313" key="3">
    <source>
        <dbReference type="Proteomes" id="UP000276770"/>
    </source>
</evidence>
<dbReference type="Gene3D" id="3.30.70.270">
    <property type="match status" value="1"/>
</dbReference>
<dbReference type="FunFam" id="3.30.70.270:FF:000001">
    <property type="entry name" value="Diguanylate cyclase domain protein"/>
    <property type="match status" value="1"/>
</dbReference>
<dbReference type="GO" id="GO:0052621">
    <property type="term" value="F:diguanylate cyclase activity"/>
    <property type="evidence" value="ECO:0007669"/>
    <property type="project" value="TreeGrafter"/>
</dbReference>
<dbReference type="InterPro" id="IPR029016">
    <property type="entry name" value="GAF-like_dom_sf"/>
</dbReference>
<evidence type="ECO:0000313" key="2">
    <source>
        <dbReference type="EMBL" id="RLQ98309.1"/>
    </source>
</evidence>